<dbReference type="AlphaFoldDB" id="B4HBZ4"/>
<dbReference type="InterPro" id="IPR004680">
    <property type="entry name" value="Cit_transptr-like_dom"/>
</dbReference>
<evidence type="ECO:0000256" key="2">
    <source>
        <dbReference type="ARBA" id="ARBA00022448"/>
    </source>
</evidence>
<organism evidence="9">
    <name type="scientific">Drosophila persimilis</name>
    <name type="common">Fruit fly</name>
    <dbReference type="NCBI Taxonomy" id="7234"/>
    <lineage>
        <taxon>Eukaryota</taxon>
        <taxon>Metazoa</taxon>
        <taxon>Ecdysozoa</taxon>
        <taxon>Arthropoda</taxon>
        <taxon>Hexapoda</taxon>
        <taxon>Insecta</taxon>
        <taxon>Pterygota</taxon>
        <taxon>Neoptera</taxon>
        <taxon>Endopterygota</taxon>
        <taxon>Diptera</taxon>
        <taxon>Brachycera</taxon>
        <taxon>Muscomorpha</taxon>
        <taxon>Ephydroidea</taxon>
        <taxon>Drosophilidae</taxon>
        <taxon>Drosophila</taxon>
        <taxon>Sophophora</taxon>
    </lineage>
</organism>
<feature type="transmembrane region" description="Helical" evidence="6">
    <location>
        <begin position="664"/>
        <end position="690"/>
    </location>
</feature>
<evidence type="ECO:0000256" key="4">
    <source>
        <dbReference type="ARBA" id="ARBA00022989"/>
    </source>
</evidence>
<dbReference type="EMBL" id="CH479272">
    <property type="protein sequence ID" value="EDW40005.1"/>
    <property type="molecule type" value="Genomic_DNA"/>
</dbReference>
<dbReference type="PANTHER" id="PTHR43568">
    <property type="entry name" value="P PROTEIN"/>
    <property type="match status" value="1"/>
</dbReference>
<name>B4HBZ4_DROPE</name>
<dbReference type="GO" id="GO:0016020">
    <property type="term" value="C:membrane"/>
    <property type="evidence" value="ECO:0007669"/>
    <property type="project" value="UniProtKB-SubCell"/>
</dbReference>
<dbReference type="Proteomes" id="UP000008744">
    <property type="component" value="Unassembled WGS sequence"/>
</dbReference>
<evidence type="ECO:0000313" key="8">
    <source>
        <dbReference type="EMBL" id="EDW40005.1"/>
    </source>
</evidence>
<feature type="transmembrane region" description="Helical" evidence="6">
    <location>
        <begin position="287"/>
        <end position="313"/>
    </location>
</feature>
<dbReference type="GO" id="GO:0055085">
    <property type="term" value="P:transmembrane transport"/>
    <property type="evidence" value="ECO:0007669"/>
    <property type="project" value="InterPro"/>
</dbReference>
<feature type="transmembrane region" description="Helical" evidence="6">
    <location>
        <begin position="532"/>
        <end position="552"/>
    </location>
</feature>
<evidence type="ECO:0000256" key="6">
    <source>
        <dbReference type="SAM" id="Phobius"/>
    </source>
</evidence>
<evidence type="ECO:0000259" key="7">
    <source>
        <dbReference type="Pfam" id="PF03600"/>
    </source>
</evidence>
<feature type="transmembrane region" description="Helical" evidence="6">
    <location>
        <begin position="195"/>
        <end position="212"/>
    </location>
</feature>
<gene>
    <name evidence="8" type="primary">Dper\GL15458</name>
    <name evidence="8" type="ORF">Dper_GL15458</name>
</gene>
<sequence>MPSWLNIFCKSRSESRPEQPDQAEEDKEDSSILLRRIYVITKITILIFLWLFFTICLITSPAEEVPKSLVTILPNQTVVRKLKPLPHNDIEIQLEGPIDKDLTDHMDNEDDASYVGVRVERRDSKLNVTYVQTDLWKVYIDKSEKHFVSDEIYMKVTQANDQKDAEVVVSFKSYSAEPVSLLIQVNTMPVDKEKGVIYAGLLLIFLYVLIIWEITDRTFAALMVSSASLAVLAAMGARPSLETIVSWIDFDTLMLLLGMMIMVAILSETGVFDYLAVFAYRMSSGNAWPLMFFLCFFTGSLSAFLDNVTMVLLMVPVTIRLCEVMAVRTTLVLIVIVIYSNIGGTLTPVGDPPNVIIATDNDVVKDGIDFFNFTLHMFPGVLVCMCTSFIILYFIIRKKLFIVDVDPMTHAIKTLEREAEKVSPTTADEDALRQDILKRIAELKAKDKAKNRATIAMLAPVDNYFETLGALEVKYRIRNKPLLIKCCIALGFAIALFFLHSLPFLAGASLAWIAMLAALLLLILANKEAMDVILLHVEWSTLLFFAALFVMIEAMSELGLIQWIGDITVGVILSVDKKNQLTVALMMLLWITALTSAFVDNIPITQMMLKLTVQLAKNKKLNLPLSPLIWALSFGACFGGNGTLIGASANVVTAGLAQQHGYKISFMTFFLVGFPVMIFTVIIASIYLLISHCVFSWHKQ</sequence>
<keyword evidence="4 6" id="KW-1133">Transmembrane helix</keyword>
<feature type="transmembrane region" description="Helical" evidence="6">
    <location>
        <begin position="218"/>
        <end position="237"/>
    </location>
</feature>
<feature type="transmembrane region" description="Helical" evidence="6">
    <location>
        <begin position="629"/>
        <end position="652"/>
    </location>
</feature>
<keyword evidence="2" id="KW-0813">Transport</keyword>
<feature type="transmembrane region" description="Helical" evidence="6">
    <location>
        <begin position="37"/>
        <end position="58"/>
    </location>
</feature>
<feature type="transmembrane region" description="Helical" evidence="6">
    <location>
        <begin position="244"/>
        <end position="267"/>
    </location>
</feature>
<dbReference type="eggNOG" id="KOG2639">
    <property type="taxonomic scope" value="Eukaryota"/>
</dbReference>
<keyword evidence="3 6" id="KW-0812">Transmembrane</keyword>
<dbReference type="KEGG" id="dpe:6603387"/>
<dbReference type="OrthoDB" id="442352at2759"/>
<dbReference type="HOGENOM" id="CLU_011920_2_0_1"/>
<reference evidence="8 9" key="1">
    <citation type="journal article" date="2007" name="Nature">
        <title>Evolution of genes and genomes on the Drosophila phylogeny.</title>
        <authorList>
            <consortium name="Drosophila 12 Genomes Consortium"/>
            <person name="Clark A.G."/>
            <person name="Eisen M.B."/>
            <person name="Smith D.R."/>
            <person name="Bergman C.M."/>
            <person name="Oliver B."/>
            <person name="Markow T.A."/>
            <person name="Kaufman T.C."/>
            <person name="Kellis M."/>
            <person name="Gelbart W."/>
            <person name="Iyer V.N."/>
            <person name="Pollard D.A."/>
            <person name="Sackton T.B."/>
            <person name="Larracuente A.M."/>
            <person name="Singh N.D."/>
            <person name="Abad J.P."/>
            <person name="Abt D.N."/>
            <person name="Adryan B."/>
            <person name="Aguade M."/>
            <person name="Akashi H."/>
            <person name="Anderson W.W."/>
            <person name="Aquadro C.F."/>
            <person name="Ardell D.H."/>
            <person name="Arguello R."/>
            <person name="Artieri C.G."/>
            <person name="Barbash D.A."/>
            <person name="Barker D."/>
            <person name="Barsanti P."/>
            <person name="Batterham P."/>
            <person name="Batzoglou S."/>
            <person name="Begun D."/>
            <person name="Bhutkar A."/>
            <person name="Blanco E."/>
            <person name="Bosak S.A."/>
            <person name="Bradley R.K."/>
            <person name="Brand A.D."/>
            <person name="Brent M.R."/>
            <person name="Brooks A.N."/>
            <person name="Brown R.H."/>
            <person name="Butlin R.K."/>
            <person name="Caggese C."/>
            <person name="Calvi B.R."/>
            <person name="Bernardo de Carvalho A."/>
            <person name="Caspi A."/>
            <person name="Castrezana S."/>
            <person name="Celniker S.E."/>
            <person name="Chang J.L."/>
            <person name="Chapple C."/>
            <person name="Chatterji S."/>
            <person name="Chinwalla A."/>
            <person name="Civetta A."/>
            <person name="Clifton S.W."/>
            <person name="Comeron J.M."/>
            <person name="Costello J.C."/>
            <person name="Coyne J.A."/>
            <person name="Daub J."/>
            <person name="David R.G."/>
            <person name="Delcher A.L."/>
            <person name="Delehaunty K."/>
            <person name="Do C.B."/>
            <person name="Ebling H."/>
            <person name="Edwards K."/>
            <person name="Eickbush T."/>
            <person name="Evans J.D."/>
            <person name="Filipski A."/>
            <person name="Findeiss S."/>
            <person name="Freyhult E."/>
            <person name="Fulton L."/>
            <person name="Fulton R."/>
            <person name="Garcia A.C."/>
            <person name="Gardiner A."/>
            <person name="Garfield D.A."/>
            <person name="Garvin B.E."/>
            <person name="Gibson G."/>
            <person name="Gilbert D."/>
            <person name="Gnerre S."/>
            <person name="Godfrey J."/>
            <person name="Good R."/>
            <person name="Gotea V."/>
            <person name="Gravely B."/>
            <person name="Greenberg A.J."/>
            <person name="Griffiths-Jones S."/>
            <person name="Gross S."/>
            <person name="Guigo R."/>
            <person name="Gustafson E.A."/>
            <person name="Haerty W."/>
            <person name="Hahn M.W."/>
            <person name="Halligan D.L."/>
            <person name="Halpern A.L."/>
            <person name="Halter G.M."/>
            <person name="Han M.V."/>
            <person name="Heger A."/>
            <person name="Hillier L."/>
            <person name="Hinrichs A.S."/>
            <person name="Holmes I."/>
            <person name="Hoskins R.A."/>
            <person name="Hubisz M.J."/>
            <person name="Hultmark D."/>
            <person name="Huntley M.A."/>
            <person name="Jaffe D.B."/>
            <person name="Jagadeeshan S."/>
            <person name="Jeck W.R."/>
            <person name="Johnson J."/>
            <person name="Jones C.D."/>
            <person name="Jordan W.C."/>
            <person name="Karpen G.H."/>
            <person name="Kataoka E."/>
            <person name="Keightley P.D."/>
            <person name="Kheradpour P."/>
            <person name="Kirkness E.F."/>
            <person name="Koerich L.B."/>
            <person name="Kristiansen K."/>
            <person name="Kudrna D."/>
            <person name="Kulathinal R.J."/>
            <person name="Kumar S."/>
            <person name="Kwok R."/>
            <person name="Lander E."/>
            <person name="Langley C.H."/>
            <person name="Lapoint R."/>
            <person name="Lazzaro B.P."/>
            <person name="Lee S.J."/>
            <person name="Levesque L."/>
            <person name="Li R."/>
            <person name="Lin C.F."/>
            <person name="Lin M.F."/>
            <person name="Lindblad-Toh K."/>
            <person name="Llopart A."/>
            <person name="Long M."/>
            <person name="Low L."/>
            <person name="Lozovsky E."/>
            <person name="Lu J."/>
            <person name="Luo M."/>
            <person name="Machado C.A."/>
            <person name="Makalowski W."/>
            <person name="Marzo M."/>
            <person name="Matsuda M."/>
            <person name="Matzkin L."/>
            <person name="McAllister B."/>
            <person name="McBride C.S."/>
            <person name="McKernan B."/>
            <person name="McKernan K."/>
            <person name="Mendez-Lago M."/>
            <person name="Minx P."/>
            <person name="Mollenhauer M.U."/>
            <person name="Montooth K."/>
            <person name="Mount S.M."/>
            <person name="Mu X."/>
            <person name="Myers E."/>
            <person name="Negre B."/>
            <person name="Newfeld S."/>
            <person name="Nielsen R."/>
            <person name="Noor M.A."/>
            <person name="O'Grady P."/>
            <person name="Pachter L."/>
            <person name="Papaceit M."/>
            <person name="Parisi M.J."/>
            <person name="Parisi M."/>
            <person name="Parts L."/>
            <person name="Pedersen J.S."/>
            <person name="Pesole G."/>
            <person name="Phillippy A.M."/>
            <person name="Ponting C.P."/>
            <person name="Pop M."/>
            <person name="Porcelli D."/>
            <person name="Powell J.R."/>
            <person name="Prohaska S."/>
            <person name="Pruitt K."/>
            <person name="Puig M."/>
            <person name="Quesneville H."/>
            <person name="Ram K.R."/>
            <person name="Rand D."/>
            <person name="Rasmussen M.D."/>
            <person name="Reed L.K."/>
            <person name="Reenan R."/>
            <person name="Reily A."/>
            <person name="Remington K.A."/>
            <person name="Rieger T.T."/>
            <person name="Ritchie M.G."/>
            <person name="Robin C."/>
            <person name="Rogers Y.H."/>
            <person name="Rohde C."/>
            <person name="Rozas J."/>
            <person name="Rubenfield M.J."/>
            <person name="Ruiz A."/>
            <person name="Russo S."/>
            <person name="Salzberg S.L."/>
            <person name="Sanchez-Gracia A."/>
            <person name="Saranga D.J."/>
            <person name="Sato H."/>
            <person name="Schaeffer S.W."/>
            <person name="Schatz M.C."/>
            <person name="Schlenke T."/>
            <person name="Schwartz R."/>
            <person name="Segarra C."/>
            <person name="Singh R.S."/>
            <person name="Sirot L."/>
            <person name="Sirota M."/>
            <person name="Sisneros N.B."/>
            <person name="Smith C.D."/>
            <person name="Smith T.F."/>
            <person name="Spieth J."/>
            <person name="Stage D.E."/>
            <person name="Stark A."/>
            <person name="Stephan W."/>
            <person name="Strausberg R.L."/>
            <person name="Strempel S."/>
            <person name="Sturgill D."/>
            <person name="Sutton G."/>
            <person name="Sutton G.G."/>
            <person name="Tao W."/>
            <person name="Teichmann S."/>
            <person name="Tobari Y.N."/>
            <person name="Tomimura Y."/>
            <person name="Tsolas J.M."/>
            <person name="Valente V.L."/>
            <person name="Venter E."/>
            <person name="Venter J.C."/>
            <person name="Vicario S."/>
            <person name="Vieira F.G."/>
            <person name="Vilella A.J."/>
            <person name="Villasante A."/>
            <person name="Walenz B."/>
            <person name="Wang J."/>
            <person name="Wasserman M."/>
            <person name="Watts T."/>
            <person name="Wilson D."/>
            <person name="Wilson R.K."/>
            <person name="Wing R.A."/>
            <person name="Wolfner M.F."/>
            <person name="Wong A."/>
            <person name="Wong G.K."/>
            <person name="Wu C.I."/>
            <person name="Wu G."/>
            <person name="Yamamoto D."/>
            <person name="Yang H.P."/>
            <person name="Yang S.P."/>
            <person name="Yorke J.A."/>
            <person name="Yoshida K."/>
            <person name="Zdobnov E."/>
            <person name="Zhang P."/>
            <person name="Zhang Y."/>
            <person name="Zimin A.V."/>
            <person name="Baldwin J."/>
            <person name="Abdouelleil A."/>
            <person name="Abdulkadir J."/>
            <person name="Abebe A."/>
            <person name="Abera B."/>
            <person name="Abreu J."/>
            <person name="Acer S.C."/>
            <person name="Aftuck L."/>
            <person name="Alexander A."/>
            <person name="An P."/>
            <person name="Anderson E."/>
            <person name="Anderson S."/>
            <person name="Arachi H."/>
            <person name="Azer M."/>
            <person name="Bachantsang P."/>
            <person name="Barry A."/>
            <person name="Bayul T."/>
            <person name="Berlin A."/>
            <person name="Bessette D."/>
            <person name="Bloom T."/>
            <person name="Blye J."/>
            <person name="Boguslavskiy L."/>
            <person name="Bonnet C."/>
            <person name="Boukhgalter B."/>
            <person name="Bourzgui I."/>
            <person name="Brown A."/>
            <person name="Cahill P."/>
            <person name="Channer S."/>
            <person name="Cheshatsang Y."/>
            <person name="Chuda L."/>
            <person name="Citroen M."/>
            <person name="Collymore A."/>
            <person name="Cooke P."/>
            <person name="Costello M."/>
            <person name="D'Aco K."/>
            <person name="Daza R."/>
            <person name="De Haan G."/>
            <person name="DeGray S."/>
            <person name="DeMaso C."/>
            <person name="Dhargay N."/>
            <person name="Dooley K."/>
            <person name="Dooley E."/>
            <person name="Doricent M."/>
            <person name="Dorje P."/>
            <person name="Dorjee K."/>
            <person name="Dupes A."/>
            <person name="Elong R."/>
            <person name="Falk J."/>
            <person name="Farina A."/>
            <person name="Faro S."/>
            <person name="Ferguson D."/>
            <person name="Fisher S."/>
            <person name="Foley C.D."/>
            <person name="Franke A."/>
            <person name="Friedrich D."/>
            <person name="Gadbois L."/>
            <person name="Gearin G."/>
            <person name="Gearin C.R."/>
            <person name="Giannoukos G."/>
            <person name="Goode T."/>
            <person name="Graham J."/>
            <person name="Grandbois E."/>
            <person name="Grewal S."/>
            <person name="Gyaltsen K."/>
            <person name="Hafez N."/>
            <person name="Hagos B."/>
            <person name="Hall J."/>
            <person name="Henson C."/>
            <person name="Hollinger A."/>
            <person name="Honan T."/>
            <person name="Huard M.D."/>
            <person name="Hughes L."/>
            <person name="Hurhula B."/>
            <person name="Husby M.E."/>
            <person name="Kamat A."/>
            <person name="Kanga B."/>
            <person name="Kashin S."/>
            <person name="Khazanovich D."/>
            <person name="Kisner P."/>
            <person name="Lance K."/>
            <person name="Lara M."/>
            <person name="Lee W."/>
            <person name="Lennon N."/>
            <person name="Letendre F."/>
            <person name="LeVine R."/>
            <person name="Lipovsky A."/>
            <person name="Liu X."/>
            <person name="Liu J."/>
            <person name="Liu S."/>
            <person name="Lokyitsang T."/>
            <person name="Lokyitsang Y."/>
            <person name="Lubonja R."/>
            <person name="Lui A."/>
            <person name="MacDonald P."/>
            <person name="Magnisalis V."/>
            <person name="Maru K."/>
            <person name="Matthews C."/>
            <person name="McCusker W."/>
            <person name="McDonough S."/>
            <person name="Mehta T."/>
            <person name="Meldrim J."/>
            <person name="Meneus L."/>
            <person name="Mihai O."/>
            <person name="Mihalev A."/>
            <person name="Mihova T."/>
            <person name="Mittelman R."/>
            <person name="Mlenga V."/>
            <person name="Montmayeur A."/>
            <person name="Mulrain L."/>
            <person name="Navidi A."/>
            <person name="Naylor J."/>
            <person name="Negash T."/>
            <person name="Nguyen T."/>
            <person name="Nguyen N."/>
            <person name="Nicol R."/>
            <person name="Norbu C."/>
            <person name="Norbu N."/>
            <person name="Novod N."/>
            <person name="O'Neill B."/>
            <person name="Osman S."/>
            <person name="Markiewicz E."/>
            <person name="Oyono O.L."/>
            <person name="Patti C."/>
            <person name="Phunkhang P."/>
            <person name="Pierre F."/>
            <person name="Priest M."/>
            <person name="Raghuraman S."/>
            <person name="Rege F."/>
            <person name="Reyes R."/>
            <person name="Rise C."/>
            <person name="Rogov P."/>
            <person name="Ross K."/>
            <person name="Ryan E."/>
            <person name="Settipalli S."/>
            <person name="Shea T."/>
            <person name="Sherpa N."/>
            <person name="Shi L."/>
            <person name="Shih D."/>
            <person name="Sparrow T."/>
            <person name="Spaulding J."/>
            <person name="Stalker J."/>
            <person name="Stange-Thomann N."/>
            <person name="Stavropoulos S."/>
            <person name="Stone C."/>
            <person name="Strader C."/>
            <person name="Tesfaye S."/>
            <person name="Thomson T."/>
            <person name="Thoulutsang Y."/>
            <person name="Thoulutsang D."/>
            <person name="Topham K."/>
            <person name="Topping I."/>
            <person name="Tsamla T."/>
            <person name="Vassiliev H."/>
            <person name="Vo A."/>
            <person name="Wangchuk T."/>
            <person name="Wangdi T."/>
            <person name="Weiand M."/>
            <person name="Wilkinson J."/>
            <person name="Wilson A."/>
            <person name="Yadav S."/>
            <person name="Young G."/>
            <person name="Yu Q."/>
            <person name="Zembek L."/>
            <person name="Zhong D."/>
            <person name="Zimmer A."/>
            <person name="Zwirko Z."/>
            <person name="Jaffe D.B."/>
            <person name="Alvarez P."/>
            <person name="Brockman W."/>
            <person name="Butler J."/>
            <person name="Chin C."/>
            <person name="Gnerre S."/>
            <person name="Grabherr M."/>
            <person name="Kleber M."/>
            <person name="Mauceli E."/>
            <person name="MacCallum I."/>
        </authorList>
    </citation>
    <scope>NUCLEOTIDE SEQUENCE [LARGE SCALE GENOMIC DNA]</scope>
    <source>
        <strain evidence="9">MSH-3 / Tucson 14011-0111.49</strain>
    </source>
</reference>
<feature type="transmembrane region" description="Helical" evidence="6">
    <location>
        <begin position="505"/>
        <end position="525"/>
    </location>
</feature>
<dbReference type="STRING" id="7234.B4HBZ4"/>
<keyword evidence="9" id="KW-1185">Reference proteome</keyword>
<feature type="transmembrane region" description="Helical" evidence="6">
    <location>
        <begin position="482"/>
        <end position="499"/>
    </location>
</feature>
<evidence type="ECO:0000256" key="1">
    <source>
        <dbReference type="ARBA" id="ARBA00004141"/>
    </source>
</evidence>
<dbReference type="InterPro" id="IPR051475">
    <property type="entry name" value="Diverse_Ion_Transporter"/>
</dbReference>
<feature type="transmembrane region" description="Helical" evidence="6">
    <location>
        <begin position="325"/>
        <end position="342"/>
    </location>
</feature>
<dbReference type="PANTHER" id="PTHR43568:SF1">
    <property type="entry name" value="P PROTEIN"/>
    <property type="match status" value="1"/>
</dbReference>
<dbReference type="Pfam" id="PF03600">
    <property type="entry name" value="CitMHS"/>
    <property type="match status" value="1"/>
</dbReference>
<feature type="transmembrane region" description="Helical" evidence="6">
    <location>
        <begin position="377"/>
        <end position="396"/>
    </location>
</feature>
<evidence type="ECO:0000313" key="9">
    <source>
        <dbReference type="Proteomes" id="UP000008744"/>
    </source>
</evidence>
<dbReference type="CDD" id="cd01116">
    <property type="entry name" value="P_permease"/>
    <property type="match status" value="1"/>
</dbReference>
<feature type="transmembrane region" description="Helical" evidence="6">
    <location>
        <begin position="587"/>
        <end position="609"/>
    </location>
</feature>
<accession>B4HBZ4</accession>
<protein>
    <submittedName>
        <fullName evidence="8">GL15458</fullName>
    </submittedName>
</protein>
<proteinExistence type="predicted"/>
<dbReference type="OMA" id="HHRIRDK"/>
<dbReference type="PhylomeDB" id="B4HBZ4"/>
<feature type="domain" description="Citrate transporter-like" evidence="7">
    <location>
        <begin position="207"/>
        <end position="635"/>
    </location>
</feature>
<evidence type="ECO:0000256" key="5">
    <source>
        <dbReference type="ARBA" id="ARBA00023136"/>
    </source>
</evidence>
<evidence type="ECO:0000256" key="3">
    <source>
        <dbReference type="ARBA" id="ARBA00022692"/>
    </source>
</evidence>
<keyword evidence="5 6" id="KW-0472">Membrane</keyword>
<comment type="subcellular location">
    <subcellularLocation>
        <location evidence="1">Membrane</location>
        <topology evidence="1">Multi-pass membrane protein</topology>
    </subcellularLocation>
</comment>